<dbReference type="Gene3D" id="3.40.50.1820">
    <property type="entry name" value="alpha/beta hydrolase"/>
    <property type="match status" value="2"/>
</dbReference>
<dbReference type="InterPro" id="IPR043472">
    <property type="entry name" value="Macro_dom-like"/>
</dbReference>
<protein>
    <submittedName>
        <fullName evidence="4">CHAT domain-containing protein</fullName>
    </submittedName>
</protein>
<evidence type="ECO:0000256" key="1">
    <source>
        <dbReference type="PROSITE-ProRule" id="PRU00339"/>
    </source>
</evidence>
<dbReference type="InterPro" id="IPR029058">
    <property type="entry name" value="AB_hydrolase_fold"/>
</dbReference>
<dbReference type="InterPro" id="IPR003386">
    <property type="entry name" value="LACT/PDAT_acylTrfase"/>
</dbReference>
<evidence type="ECO:0000259" key="3">
    <source>
        <dbReference type="Pfam" id="PF24096"/>
    </source>
</evidence>
<evidence type="ECO:0000259" key="2">
    <source>
        <dbReference type="Pfam" id="PF12770"/>
    </source>
</evidence>
<dbReference type="GO" id="GO:0008374">
    <property type="term" value="F:O-acyltransferase activity"/>
    <property type="evidence" value="ECO:0007669"/>
    <property type="project" value="InterPro"/>
</dbReference>
<dbReference type="SMART" id="SM00028">
    <property type="entry name" value="TPR"/>
    <property type="match status" value="2"/>
</dbReference>
<dbReference type="PANTHER" id="PTHR37946:SF1">
    <property type="entry name" value="SLL1969 PROTEIN"/>
    <property type="match status" value="1"/>
</dbReference>
<name>A0A550JIJ8_9BACT</name>
<dbReference type="Pfam" id="PF12770">
    <property type="entry name" value="CHAT"/>
    <property type="match status" value="1"/>
</dbReference>
<dbReference type="SUPFAM" id="SSF52949">
    <property type="entry name" value="Macro domain-like"/>
    <property type="match status" value="1"/>
</dbReference>
<accession>A0A550JIJ8</accession>
<feature type="domain" description="DUF7379" evidence="3">
    <location>
        <begin position="172"/>
        <end position="260"/>
    </location>
</feature>
<dbReference type="Pfam" id="PF20308">
    <property type="entry name" value="TPR-S"/>
    <property type="match status" value="1"/>
</dbReference>
<dbReference type="SUPFAM" id="SSF53474">
    <property type="entry name" value="alpha/beta-Hydrolases"/>
    <property type="match status" value="2"/>
</dbReference>
<dbReference type="Pfam" id="PF24096">
    <property type="entry name" value="DUF7379"/>
    <property type="match status" value="1"/>
</dbReference>
<dbReference type="Proteomes" id="UP000317155">
    <property type="component" value="Unassembled WGS sequence"/>
</dbReference>
<dbReference type="RefSeq" id="WP_092055361.1">
    <property type="nucleotide sequence ID" value="NZ_FOJJ01000012.1"/>
</dbReference>
<dbReference type="GO" id="GO:0006629">
    <property type="term" value="P:lipid metabolic process"/>
    <property type="evidence" value="ECO:0007669"/>
    <property type="project" value="InterPro"/>
</dbReference>
<dbReference type="EMBL" id="VJVV01000002">
    <property type="protein sequence ID" value="TRO83045.1"/>
    <property type="molecule type" value="Genomic_DNA"/>
</dbReference>
<dbReference type="OrthoDB" id="275181at2"/>
<proteinExistence type="predicted"/>
<dbReference type="InterPro" id="IPR024983">
    <property type="entry name" value="CHAT_dom"/>
</dbReference>
<dbReference type="InterPro" id="IPR046880">
    <property type="entry name" value="TPR-S"/>
</dbReference>
<feature type="domain" description="CHAT" evidence="2">
    <location>
        <begin position="1144"/>
        <end position="1427"/>
    </location>
</feature>
<dbReference type="PROSITE" id="PS50005">
    <property type="entry name" value="TPR"/>
    <property type="match status" value="1"/>
</dbReference>
<gene>
    <name evidence="4" type="ORF">FL622_02890</name>
</gene>
<reference evidence="4 5" key="1">
    <citation type="submission" date="2019-07" db="EMBL/GenBank/DDBJ databases">
        <title>Insights of Desulfuromonas acetexigens electromicrobiology.</title>
        <authorList>
            <person name="Katuri K."/>
            <person name="Sapireddy V."/>
            <person name="Shaw D.R."/>
            <person name="Saikaly P."/>
        </authorList>
    </citation>
    <scope>NUCLEOTIDE SEQUENCE [LARGE SCALE GENOMIC DNA]</scope>
    <source>
        <strain evidence="4 5">2873</strain>
    </source>
</reference>
<organism evidence="4 5">
    <name type="scientific">Trichloromonas acetexigens</name>
    <dbReference type="NCBI Taxonomy" id="38815"/>
    <lineage>
        <taxon>Bacteria</taxon>
        <taxon>Pseudomonadati</taxon>
        <taxon>Thermodesulfobacteriota</taxon>
        <taxon>Desulfuromonadia</taxon>
        <taxon>Desulfuromonadales</taxon>
        <taxon>Trichloromonadaceae</taxon>
        <taxon>Trichloromonas</taxon>
    </lineage>
</organism>
<evidence type="ECO:0000313" key="5">
    <source>
        <dbReference type="Proteomes" id="UP000317155"/>
    </source>
</evidence>
<comment type="caution">
    <text evidence="4">The sequence shown here is derived from an EMBL/GenBank/DDBJ whole genome shotgun (WGS) entry which is preliminary data.</text>
</comment>
<dbReference type="Pfam" id="PF02450">
    <property type="entry name" value="LCAT"/>
    <property type="match status" value="1"/>
</dbReference>
<dbReference type="PANTHER" id="PTHR37946">
    <property type="entry name" value="SLL1969 PROTEIN"/>
    <property type="match status" value="1"/>
</dbReference>
<dbReference type="InterPro" id="IPR055803">
    <property type="entry name" value="DUF7379"/>
</dbReference>
<feature type="repeat" description="TPR" evidence="1">
    <location>
        <begin position="1495"/>
        <end position="1528"/>
    </location>
</feature>
<keyword evidence="1" id="KW-0802">TPR repeat</keyword>
<evidence type="ECO:0000313" key="4">
    <source>
        <dbReference type="EMBL" id="TRO83045.1"/>
    </source>
</evidence>
<sequence length="1759" mass="191540">MQNLRIPGQRESRVAPHELEGKRAGGLLTVKAVDAFRLDLTRAAVGEGVTLKGLADDALMELELEGGLRLWTTAAQLREDLPPQAERGEEELLLPTELPFGTPSRGFGRWALKALRIFHVELAEEAAVAIAARLEDQLQPGPGLYRCPFADRCELRPLASGEAPFANDAPALLFLHGTASSTDGSFGGLWERPQLPVLKALNDYYRGNLFAYQHRTLSQSPVENALELVRLLPKGARLHLVSHSRGGLIGELLCRGALAGGRLPFDDEDLARFAQPERARDHAALRELGQLLKSKGLRVERFVRVACPARGTTLASKRLDRYLSIILNALGLVPALKASAIYDLTSDFLLAMVKTRTQPEELPGLEGMMPESPLVAVLNRPGVKSEADLSVIAGDLEGSGLWGRLKELATNLFYREDHDLVVNTSAMYGGAARTQGARYLFDQGPAVNHFNYFRNERSTLGLKAVLTGEPGGDFLPLEPPREITRAVYRGAATEPRPVVVVIPGIMGSHLAVDGDRIWLDPLDIAAGGFRKLAIGASGVVAEAPVGMAYLDLIEYLQASHEVIPFPFDWRRSILQEARRLADAVAAALDRAETQNQPVRLLAHSMGGLVARVLIAERPELWERLTRHPGGRLIMLGTPNGGSYVIPRLLLGREKIVRQLALLDFRHSQKELLKIIAAFPGVLEMLPATAERDFFARETWQELRAVDNEGWVPPDAAALAAARACRELLDKSPTDPRRMLYVAGQAPATPVGLRLDGQEGKGKITILASARGDGRVPWATGIPAGLPVWYLPAEHGNLADHAPSFPALLELLQSGHTGRLPQTPPVTLRGAEERFVLPDEELTIHPDSQELIAAALGALRHKPQKTESHRIRVTARHGNLRYARHPVAVGHYQGDTIISAEDYLDRVLDGRLRARHRLGLYPGPAETAEVFLNPGGKPGGAIVVGLGKAGELSSGKLTACFAKAALMYAAALADCAGMEGNADPKGRRSATLTTLLIGTGAGGLSVQDSVAAILRGLAQANRVLVESRYANRVLIDELEFIELYEDLAIQTARAIAQAVTEPDLDDQFTVEERIGTVPGGRRRPTFSETPGWWRRLQILAEADGALRFNTLTDRARAEVSLQATQRALVDRFVEQAITRTGSDRQLSTTLFELLIPNRLKEQTPDRQNLVLVLNEAAARYPWELMQDRDRPLAVEAGIIRQLETESYRENPNMSTGKIALVVGDPPSDQVELPGAQQEAKAVVETLAAQEFKVIARIGKEADPDSVIKALFAEGYRVVHLAGHGVYDYPVPSTIPGAGGGRVSGMVLGPGLFLTPTEVGQMRQVPELVFINCCHLGRIEEGKAPDFTFAHPHKLAANLATQLIRMGVRAVVAAGWAVDDAAAALFAREFYQRMLAGCMFGRAVLAARRRIYEEYPAVNSWGAYQCYGDPDYTLVPREGLIETETRVGTYHAVAEVISDLENLAGDAYAAAPEAVAGLKARVRAIEERLSAPWLSMAAVRSALGRAYGQLDDFAAAIGHYQAALSADPAELSVKAVEQLANLQIRWGASLAGDSGKGGTAAAAEAIRDGRRRLELLLQLGITGERLSLMGSACKRLAMLAEGAERDEALAAMIDYYRQAHELARQKTGAVDPYPLLNWLVGLHLADLRKKSRKARAPLGTWLKEVEQIADERDDREPDFWNGIVRTECLLTRHLAAGDLAAHREAVAEGYLRVFRRGATPKELRSVIEHVDFIIALLDGEAQAETRRALLELRDKLKLSLG</sequence>
<keyword evidence="5" id="KW-1185">Reference proteome</keyword>
<dbReference type="InterPro" id="IPR019734">
    <property type="entry name" value="TPR_rpt"/>
</dbReference>